<sequence length="439" mass="47225">MKKMRPILSTTLLASSLVSLFATLLSTNSSAQTTSQITNQITSSILLKPDRVFDGQQMHSDWVVLVQNNKIVEAGAMRFKLAADTKVIELKGMTLMPGLIEGHSHLLLHPYNEVSWDDQVLKESRAERVIRAANHAKATLAAGFTTVRDLGTEGAEYDDVGLKKAIEKGVILGPRMIIATKALVAKGAYGPKSVNPDLDLPQGAAEVSGVEQIAHEVRTQIGKGADVIKVYADYRAGRDGEAAPIFSTEEMAVMATIAKSGNRQLVAHASTPEGMLRAINAGVSTIEHGDSATEEVFKRMREKGVTLCPTLAAGDAIEQYRGWKKTIDPVPARILAKRQSFALALKLGVNICMGGDVGVYAHGDNAREMELMVDYGMSALEVLRSATSVNAKAFGYAEKIGSIKKGLLADLVAVEGDPSKDIQAVRRVKLVMKDGKIYL</sequence>
<proteinExistence type="predicted"/>
<dbReference type="InterPro" id="IPR057744">
    <property type="entry name" value="OTAase-like"/>
</dbReference>
<evidence type="ECO:0000313" key="4">
    <source>
        <dbReference type="Proteomes" id="UP001589844"/>
    </source>
</evidence>
<comment type="caution">
    <text evidence="3">The sequence shown here is derived from an EMBL/GenBank/DDBJ whole genome shotgun (WGS) entry which is preliminary data.</text>
</comment>
<feature type="signal peptide" evidence="1">
    <location>
        <begin position="1"/>
        <end position="31"/>
    </location>
</feature>
<dbReference type="CDD" id="cd01299">
    <property type="entry name" value="Met_dep_hydrolase_A"/>
    <property type="match status" value="1"/>
</dbReference>
<feature type="chain" id="PRO_5045101188" evidence="1">
    <location>
        <begin position="32"/>
        <end position="439"/>
    </location>
</feature>
<evidence type="ECO:0000256" key="1">
    <source>
        <dbReference type="SAM" id="SignalP"/>
    </source>
</evidence>
<dbReference type="InterPro" id="IPR051781">
    <property type="entry name" value="Metallo-dep_Hydrolase"/>
</dbReference>
<accession>A0ABV6II09</accession>
<feature type="domain" description="Amidohydrolase-related" evidence="2">
    <location>
        <begin position="94"/>
        <end position="437"/>
    </location>
</feature>
<protein>
    <submittedName>
        <fullName evidence="3">Amidohydrolase family protein</fullName>
    </submittedName>
</protein>
<dbReference type="PANTHER" id="PTHR43135">
    <property type="entry name" value="ALPHA-D-RIBOSE 1-METHYLPHOSPHONATE 5-TRIPHOSPHATE DIPHOSPHATASE"/>
    <property type="match status" value="1"/>
</dbReference>
<dbReference type="Gene3D" id="2.30.40.10">
    <property type="entry name" value="Urease, subunit C, domain 1"/>
    <property type="match status" value="1"/>
</dbReference>
<dbReference type="Pfam" id="PF01979">
    <property type="entry name" value="Amidohydro_1"/>
    <property type="match status" value="1"/>
</dbReference>
<keyword evidence="1" id="KW-0732">Signal</keyword>
<evidence type="ECO:0000313" key="3">
    <source>
        <dbReference type="EMBL" id="MFC0351481.1"/>
    </source>
</evidence>
<gene>
    <name evidence="3" type="ORF">ACFFJH_16795</name>
</gene>
<keyword evidence="4" id="KW-1185">Reference proteome</keyword>
<dbReference type="InterPro" id="IPR032466">
    <property type="entry name" value="Metal_Hydrolase"/>
</dbReference>
<reference evidence="3 4" key="1">
    <citation type="submission" date="2024-09" db="EMBL/GenBank/DDBJ databases">
        <authorList>
            <person name="Sun Q."/>
            <person name="Mori K."/>
        </authorList>
    </citation>
    <scope>NUCLEOTIDE SEQUENCE [LARGE SCALE GENOMIC DNA]</scope>
    <source>
        <strain evidence="3 4">CCM 8677</strain>
    </source>
</reference>
<dbReference type="PANTHER" id="PTHR43135:SF3">
    <property type="entry name" value="ALPHA-D-RIBOSE 1-METHYLPHOSPHONATE 5-TRIPHOSPHATE DIPHOSPHATASE"/>
    <property type="match status" value="1"/>
</dbReference>
<dbReference type="SUPFAM" id="SSF51338">
    <property type="entry name" value="Composite domain of metallo-dependent hydrolases"/>
    <property type="match status" value="1"/>
</dbReference>
<name>A0ABV6II09_9BURK</name>
<dbReference type="Proteomes" id="UP001589844">
    <property type="component" value="Unassembled WGS sequence"/>
</dbReference>
<dbReference type="InterPro" id="IPR006680">
    <property type="entry name" value="Amidohydro-rel"/>
</dbReference>
<dbReference type="InterPro" id="IPR011059">
    <property type="entry name" value="Metal-dep_hydrolase_composite"/>
</dbReference>
<dbReference type="EMBL" id="JBHLXJ010000018">
    <property type="protein sequence ID" value="MFC0351481.1"/>
    <property type="molecule type" value="Genomic_DNA"/>
</dbReference>
<evidence type="ECO:0000259" key="2">
    <source>
        <dbReference type="Pfam" id="PF01979"/>
    </source>
</evidence>
<dbReference type="SUPFAM" id="SSF51556">
    <property type="entry name" value="Metallo-dependent hydrolases"/>
    <property type="match status" value="1"/>
</dbReference>
<dbReference type="Gene3D" id="3.20.20.140">
    <property type="entry name" value="Metal-dependent hydrolases"/>
    <property type="match status" value="1"/>
</dbReference>
<dbReference type="RefSeq" id="WP_390214096.1">
    <property type="nucleotide sequence ID" value="NZ_JBHLXJ010000018.1"/>
</dbReference>
<organism evidence="3 4">
    <name type="scientific">Undibacterium danionis</name>
    <dbReference type="NCBI Taxonomy" id="1812100"/>
    <lineage>
        <taxon>Bacteria</taxon>
        <taxon>Pseudomonadati</taxon>
        <taxon>Pseudomonadota</taxon>
        <taxon>Betaproteobacteria</taxon>
        <taxon>Burkholderiales</taxon>
        <taxon>Oxalobacteraceae</taxon>
        <taxon>Undibacterium</taxon>
    </lineage>
</organism>